<evidence type="ECO:0000313" key="3">
    <source>
        <dbReference type="Proteomes" id="UP001626628"/>
    </source>
</evidence>
<dbReference type="InterPro" id="IPR025851">
    <property type="entry name" value="SUKH-4"/>
</dbReference>
<reference evidence="2 3" key="1">
    <citation type="submission" date="2024-03" db="EMBL/GenBank/DDBJ databases">
        <title>The complete genome of Streptomyces sirii sp.nov.</title>
        <authorList>
            <person name="Zakalyukina Y.V."/>
            <person name="Belik A.R."/>
            <person name="Biryukov M.V."/>
            <person name="Baturina O.A."/>
            <person name="Kabilov M.R."/>
        </authorList>
    </citation>
    <scope>NUCLEOTIDE SEQUENCE [LARGE SCALE GENOMIC DNA]</scope>
    <source>
        <strain evidence="2 3">BP-8</strain>
    </source>
</reference>
<name>A0ABZ2QSQ5_9ACTN</name>
<dbReference type="Pfam" id="PF14435">
    <property type="entry name" value="SUKH-4"/>
    <property type="match status" value="1"/>
</dbReference>
<sequence length="743" mass="79563">MTDLESGKSGSTSPRQEVQEWVEGAAQTSGFVFLTGATGSGKTHLLRSLDSRSDAMLLVDAAGLSAEQVFLKIVELLDVPYDLHERNPVPYANALRRAKIKRVVAVSNVHLAGGVRTSSEPGRVMRSVVWSLGAGAARTGVRLIAEVDSSVAPLPEKAPTISLDGTGAAKAKTPPFPDPNSAESAALRTLAQAEIRTLHLEEWCALGEIIGVRLDIEHMRRIATELDSLSLDGDTVRFRHEGYAHGIRRAMADEGRELNDRIVAALRHLPPGPLTAYAERSLPAHSARAGNFEEVIADPRVMATCDRTALLEPLPLAFPDGIPVGSLAADIHYLDKLGVAPDAHEEWIAFLHRNAVCRNDLETAQTLGRAVDLPWRTEWARWRRGGQFTPSPDHVGEVESLVAVPGSVLVESTGGTGTRRRWNALTGAPAEAPDEATADAPAASRGATTAPAPAPVWDADTGWNKVDLRRSPSSATDDSRLTLRVPGLNAAATVGDVVVLGGTQGLYAVTVPENGASTAPPSATATTSAPAPTPAFALPMLAPHGFIATRPYRRDDDYRPTHERLSAVFGADRTHRLTDSRIPDSLAHQPSRDFLREVGFPEVEFFFGLSTLPLSETGLEEVDWERSQGARLPDGEGPFHLLGEWIEGVLCLDGASGAVHRAPKATALDAGAGTQTLVGTSLAHFTAMVSLHWQRMVVYDQSGNLDSEELLAELADWLKGIDPAAGKSEPWQHVLDPDNFDTL</sequence>
<feature type="region of interest" description="Disordered" evidence="1">
    <location>
        <begin position="158"/>
        <end position="181"/>
    </location>
</feature>
<organism evidence="2 3">
    <name type="scientific">Streptomyces sirii</name>
    <dbReference type="NCBI Taxonomy" id="3127701"/>
    <lineage>
        <taxon>Bacteria</taxon>
        <taxon>Bacillati</taxon>
        <taxon>Actinomycetota</taxon>
        <taxon>Actinomycetes</taxon>
        <taxon>Kitasatosporales</taxon>
        <taxon>Streptomycetaceae</taxon>
        <taxon>Streptomyces</taxon>
    </lineage>
</organism>
<dbReference type="RefSeq" id="WP_407286631.1">
    <property type="nucleotide sequence ID" value="NZ_CP147982.1"/>
</dbReference>
<gene>
    <name evidence="2" type="ORF">WAB15_15560</name>
</gene>
<evidence type="ECO:0000313" key="2">
    <source>
        <dbReference type="EMBL" id="WXK77299.1"/>
    </source>
</evidence>
<proteinExistence type="predicted"/>
<accession>A0ABZ2QSQ5</accession>
<protein>
    <submittedName>
        <fullName evidence="2">SUKH-4 family immunity protein</fullName>
    </submittedName>
</protein>
<dbReference type="Proteomes" id="UP001626628">
    <property type="component" value="Chromosome"/>
</dbReference>
<evidence type="ECO:0000256" key="1">
    <source>
        <dbReference type="SAM" id="MobiDB-lite"/>
    </source>
</evidence>
<dbReference type="EMBL" id="CP147982">
    <property type="protein sequence ID" value="WXK77299.1"/>
    <property type="molecule type" value="Genomic_DNA"/>
</dbReference>
<keyword evidence="3" id="KW-1185">Reference proteome</keyword>
<dbReference type="InterPro" id="IPR027417">
    <property type="entry name" value="P-loop_NTPase"/>
</dbReference>
<dbReference type="SUPFAM" id="SSF52540">
    <property type="entry name" value="P-loop containing nucleoside triphosphate hydrolases"/>
    <property type="match status" value="1"/>
</dbReference>
<feature type="region of interest" description="Disordered" evidence="1">
    <location>
        <begin position="428"/>
        <end position="463"/>
    </location>
</feature>